<accession>A0A7J7C6S8</accession>
<feature type="transmembrane region" description="Helical" evidence="6">
    <location>
        <begin position="61"/>
        <end position="82"/>
    </location>
</feature>
<reference evidence="7 8" key="1">
    <citation type="journal article" date="2020" name="Nat. Commun.">
        <title>Genome of Tripterygium wilfordii and identification of cytochrome P450 involved in triptolide biosynthesis.</title>
        <authorList>
            <person name="Tu L."/>
            <person name="Su P."/>
            <person name="Zhang Z."/>
            <person name="Gao L."/>
            <person name="Wang J."/>
            <person name="Hu T."/>
            <person name="Zhou J."/>
            <person name="Zhang Y."/>
            <person name="Zhao Y."/>
            <person name="Liu Y."/>
            <person name="Song Y."/>
            <person name="Tong Y."/>
            <person name="Lu Y."/>
            <person name="Yang J."/>
            <person name="Xu C."/>
            <person name="Jia M."/>
            <person name="Peters R.J."/>
            <person name="Huang L."/>
            <person name="Gao W."/>
        </authorList>
    </citation>
    <scope>NUCLEOTIDE SEQUENCE [LARGE SCALE GENOMIC DNA]</scope>
    <source>
        <strain evidence="8">cv. XIE 37</strain>
        <tissue evidence="7">Leaf</tissue>
    </source>
</reference>
<evidence type="ECO:0000256" key="1">
    <source>
        <dbReference type="ARBA" id="ARBA00004370"/>
    </source>
</evidence>
<evidence type="ECO:0000256" key="3">
    <source>
        <dbReference type="ARBA" id="ARBA00022692"/>
    </source>
</evidence>
<dbReference type="PANTHER" id="PTHR12668:SF38">
    <property type="entry name" value="PROTEIN FATTY ACID EXPORT 4, CHLOROPLASTIC"/>
    <property type="match status" value="1"/>
</dbReference>
<dbReference type="Gene3D" id="1.10.10.1740">
    <property type="entry name" value="Transmembrane protein 14-like"/>
    <property type="match status" value="1"/>
</dbReference>
<evidence type="ECO:0000256" key="5">
    <source>
        <dbReference type="ARBA" id="ARBA00023136"/>
    </source>
</evidence>
<dbReference type="Pfam" id="PF03647">
    <property type="entry name" value="Tmemb_14"/>
    <property type="match status" value="1"/>
</dbReference>
<dbReference type="GO" id="GO:0015245">
    <property type="term" value="F:fatty acid transmembrane transporter activity"/>
    <property type="evidence" value="ECO:0007669"/>
    <property type="project" value="TreeGrafter"/>
</dbReference>
<evidence type="ECO:0000256" key="4">
    <source>
        <dbReference type="ARBA" id="ARBA00022989"/>
    </source>
</evidence>
<gene>
    <name evidence="7" type="ORF">HS088_TW20G00185</name>
</gene>
<dbReference type="EMBL" id="JAAARO010000020">
    <property type="protein sequence ID" value="KAF5729820.1"/>
    <property type="molecule type" value="Genomic_DNA"/>
</dbReference>
<comment type="subcellular location">
    <subcellularLocation>
        <location evidence="1">Membrane</location>
    </subcellularLocation>
</comment>
<keyword evidence="3 6" id="KW-0812">Transmembrane</keyword>
<comment type="caution">
    <text evidence="7">The sequence shown here is derived from an EMBL/GenBank/DDBJ whole genome shotgun (WGS) entry which is preliminary data.</text>
</comment>
<evidence type="ECO:0000313" key="7">
    <source>
        <dbReference type="EMBL" id="KAF5729820.1"/>
    </source>
</evidence>
<dbReference type="PANTHER" id="PTHR12668">
    <property type="entry name" value="TRANSMEMBRANE PROTEIN 14, 15"/>
    <property type="match status" value="1"/>
</dbReference>
<dbReference type="AlphaFoldDB" id="A0A7J7C6S8"/>
<dbReference type="InParanoid" id="A0A7J7C6S8"/>
<dbReference type="InterPro" id="IPR044890">
    <property type="entry name" value="TMEM14_sf"/>
</dbReference>
<dbReference type="FunCoup" id="A0A7J7C6S8">
    <property type="interactions" value="6"/>
</dbReference>
<feature type="transmembrane region" description="Helical" evidence="6">
    <location>
        <begin position="118"/>
        <end position="137"/>
    </location>
</feature>
<keyword evidence="4 6" id="KW-1133">Transmembrane helix</keyword>
<keyword evidence="5 6" id="KW-0472">Membrane</keyword>
<protein>
    <submittedName>
        <fullName evidence="7">Uncharacterized protein</fullName>
    </submittedName>
</protein>
<dbReference type="Proteomes" id="UP000593562">
    <property type="component" value="Unassembled WGS sequence"/>
</dbReference>
<sequence>MASCSLLVHQPRAALSYDYYCYERSKSTNFNGMSYPFSPRIGSKTRRGSLECKCQVQLTELAPATSAAYGALLLGGGLFAFSKSGSKGSLYGGLTGAALMTTAYFLMRAQETKAFGEALGFGSAFLFSSVFGIRLAASRKLTPAGPLLGISICALSVFLFAYLHDRI</sequence>
<evidence type="ECO:0000256" key="6">
    <source>
        <dbReference type="SAM" id="Phobius"/>
    </source>
</evidence>
<comment type="similarity">
    <text evidence="2">Belongs to the TMEM14 family.</text>
</comment>
<evidence type="ECO:0000256" key="2">
    <source>
        <dbReference type="ARBA" id="ARBA00007590"/>
    </source>
</evidence>
<evidence type="ECO:0000313" key="8">
    <source>
        <dbReference type="Proteomes" id="UP000593562"/>
    </source>
</evidence>
<organism evidence="7 8">
    <name type="scientific">Tripterygium wilfordii</name>
    <name type="common">Thunder God vine</name>
    <dbReference type="NCBI Taxonomy" id="458696"/>
    <lineage>
        <taxon>Eukaryota</taxon>
        <taxon>Viridiplantae</taxon>
        <taxon>Streptophyta</taxon>
        <taxon>Embryophyta</taxon>
        <taxon>Tracheophyta</taxon>
        <taxon>Spermatophyta</taxon>
        <taxon>Magnoliopsida</taxon>
        <taxon>eudicotyledons</taxon>
        <taxon>Gunneridae</taxon>
        <taxon>Pentapetalae</taxon>
        <taxon>rosids</taxon>
        <taxon>fabids</taxon>
        <taxon>Celastrales</taxon>
        <taxon>Celastraceae</taxon>
        <taxon>Tripterygium</taxon>
    </lineage>
</organism>
<feature type="transmembrane region" description="Helical" evidence="6">
    <location>
        <begin position="143"/>
        <end position="163"/>
    </location>
</feature>
<feature type="transmembrane region" description="Helical" evidence="6">
    <location>
        <begin position="88"/>
        <end position="106"/>
    </location>
</feature>
<dbReference type="OrthoDB" id="5620at2759"/>
<name>A0A7J7C6S8_TRIWF</name>
<proteinExistence type="inferred from homology"/>
<dbReference type="GO" id="GO:0009706">
    <property type="term" value="C:chloroplast inner membrane"/>
    <property type="evidence" value="ECO:0007669"/>
    <property type="project" value="TreeGrafter"/>
</dbReference>
<dbReference type="InterPro" id="IPR005349">
    <property type="entry name" value="TMEM14"/>
</dbReference>
<keyword evidence="8" id="KW-1185">Reference proteome</keyword>